<keyword evidence="2" id="KW-1185">Reference proteome</keyword>
<accession>A0ABM1Q7N8</accession>
<feature type="transmembrane region" description="Helical" evidence="1">
    <location>
        <begin position="65"/>
        <end position="83"/>
    </location>
</feature>
<dbReference type="RefSeq" id="XP_019082776.1">
    <property type="nucleotide sequence ID" value="XM_019227231.1"/>
</dbReference>
<reference evidence="3" key="2">
    <citation type="submission" date="2025-08" db="UniProtKB">
        <authorList>
            <consortium name="RefSeq"/>
        </authorList>
    </citation>
    <scope>IDENTIFICATION</scope>
    <source>
        <tissue evidence="3">Leaf</tissue>
    </source>
</reference>
<evidence type="ECO:0000256" key="1">
    <source>
        <dbReference type="SAM" id="Phobius"/>
    </source>
</evidence>
<evidence type="ECO:0000313" key="2">
    <source>
        <dbReference type="Proteomes" id="UP000694864"/>
    </source>
</evidence>
<reference evidence="2" key="1">
    <citation type="journal article" date="2014" name="Nat. Commun.">
        <title>The emerging biofuel crop Camelina sativa retains a highly undifferentiated hexaploid genome structure.</title>
        <authorList>
            <person name="Kagale S."/>
            <person name="Koh C."/>
            <person name="Nixon J."/>
            <person name="Bollina V."/>
            <person name="Clarke W.E."/>
            <person name="Tuteja R."/>
            <person name="Spillane C."/>
            <person name="Robinson S.J."/>
            <person name="Links M.G."/>
            <person name="Clarke C."/>
            <person name="Higgins E.E."/>
            <person name="Huebert T."/>
            <person name="Sharpe A.G."/>
            <person name="Parkin I.A."/>
        </authorList>
    </citation>
    <scope>NUCLEOTIDE SEQUENCE [LARGE SCALE GENOMIC DNA]</scope>
    <source>
        <strain evidence="2">cv. DH55</strain>
    </source>
</reference>
<protein>
    <submittedName>
        <fullName evidence="3">Uncharacterized protein LOC109125522</fullName>
    </submittedName>
</protein>
<sequence>MITYTISRYNNKNYMHAVYRGGYHGVLSLMASRLFSPIMHIWIISSLVLMTAWKLDNGYTNEGLIFAPVYIFATIAEVAAKILNPSDEKVGYITASLSHLVGGYAIYIMGFHCGRIPLLIGVLCAIIVMRLFSYSFDFSV</sequence>
<keyword evidence="1" id="KW-0812">Transmembrane</keyword>
<keyword evidence="1" id="KW-1133">Transmembrane helix</keyword>
<dbReference type="Proteomes" id="UP000694864">
    <property type="component" value="Chromosome 7"/>
</dbReference>
<proteinExistence type="predicted"/>
<evidence type="ECO:0000313" key="3">
    <source>
        <dbReference type="RefSeq" id="XP_019082776.1"/>
    </source>
</evidence>
<keyword evidence="1" id="KW-0472">Membrane</keyword>
<organism evidence="2 3">
    <name type="scientific">Camelina sativa</name>
    <name type="common">False flax</name>
    <name type="synonym">Myagrum sativum</name>
    <dbReference type="NCBI Taxonomy" id="90675"/>
    <lineage>
        <taxon>Eukaryota</taxon>
        <taxon>Viridiplantae</taxon>
        <taxon>Streptophyta</taxon>
        <taxon>Embryophyta</taxon>
        <taxon>Tracheophyta</taxon>
        <taxon>Spermatophyta</taxon>
        <taxon>Magnoliopsida</taxon>
        <taxon>eudicotyledons</taxon>
        <taxon>Gunneridae</taxon>
        <taxon>Pentapetalae</taxon>
        <taxon>rosids</taxon>
        <taxon>malvids</taxon>
        <taxon>Brassicales</taxon>
        <taxon>Brassicaceae</taxon>
        <taxon>Camelineae</taxon>
        <taxon>Camelina</taxon>
    </lineage>
</organism>
<gene>
    <name evidence="3" type="primary">LOC109125522</name>
</gene>
<name>A0ABM1Q7N8_CAMSA</name>
<feature type="transmembrane region" description="Helical" evidence="1">
    <location>
        <begin position="116"/>
        <end position="136"/>
    </location>
</feature>
<dbReference type="GeneID" id="109125522"/>
<feature type="transmembrane region" description="Helical" evidence="1">
    <location>
        <begin position="90"/>
        <end position="110"/>
    </location>
</feature>